<proteinExistence type="predicted"/>
<organism evidence="1 2">
    <name type="scientific">Meloidogyne incognita</name>
    <name type="common">Southern root-knot nematode worm</name>
    <name type="synonym">Oxyuris incognita</name>
    <dbReference type="NCBI Taxonomy" id="6306"/>
    <lineage>
        <taxon>Eukaryota</taxon>
        <taxon>Metazoa</taxon>
        <taxon>Ecdysozoa</taxon>
        <taxon>Nematoda</taxon>
        <taxon>Chromadorea</taxon>
        <taxon>Rhabditida</taxon>
        <taxon>Tylenchina</taxon>
        <taxon>Tylenchomorpha</taxon>
        <taxon>Tylenchoidea</taxon>
        <taxon>Meloidogynidae</taxon>
        <taxon>Meloidogyninae</taxon>
        <taxon>Meloidogyne</taxon>
        <taxon>Meloidogyne incognita group</taxon>
    </lineage>
</organism>
<evidence type="ECO:0000313" key="2">
    <source>
        <dbReference type="WBParaSite" id="Minc3s04918g37265"/>
    </source>
</evidence>
<name>A0A914NHJ3_MELIC</name>
<reference evidence="2" key="1">
    <citation type="submission" date="2022-11" db="UniProtKB">
        <authorList>
            <consortium name="WormBaseParasite"/>
        </authorList>
    </citation>
    <scope>IDENTIFICATION</scope>
</reference>
<evidence type="ECO:0000313" key="1">
    <source>
        <dbReference type="Proteomes" id="UP000887563"/>
    </source>
</evidence>
<keyword evidence="1" id="KW-1185">Reference proteome</keyword>
<sequence length="81" mass="9759">MFKHRSSELFDKTFSDLSMKCALVVQIGIFQLRSTFGNYLKFLLYIWEDFFFDGKKNNRFMEFPMKELDINYLHPNSADNE</sequence>
<dbReference type="AlphaFoldDB" id="A0A914NHJ3"/>
<dbReference type="Proteomes" id="UP000887563">
    <property type="component" value="Unplaced"/>
</dbReference>
<accession>A0A914NHJ3</accession>
<protein>
    <submittedName>
        <fullName evidence="2">Uncharacterized protein</fullName>
    </submittedName>
</protein>
<dbReference type="WBParaSite" id="Minc3s04918g37265">
    <property type="protein sequence ID" value="Minc3s04918g37265"/>
    <property type="gene ID" value="Minc3s04918g37265"/>
</dbReference>